<dbReference type="GO" id="GO:0071526">
    <property type="term" value="P:semaphorin-plexin signaling pathway"/>
    <property type="evidence" value="ECO:0000318"/>
    <property type="project" value="GO_Central"/>
</dbReference>
<dbReference type="InterPro" id="IPR031148">
    <property type="entry name" value="Plexin"/>
</dbReference>
<keyword evidence="4" id="KW-1133">Transmembrane helix</keyword>
<dbReference type="InterPro" id="IPR046800">
    <property type="entry name" value="Plexin_RBD"/>
</dbReference>
<dbReference type="InterPro" id="IPR008936">
    <property type="entry name" value="Rho_GTPase_activation_prot"/>
</dbReference>
<comment type="subcellular location">
    <subcellularLocation>
        <location evidence="1">Membrane</location>
        <topology evidence="1">Single-pass type I membrane protein</topology>
    </subcellularLocation>
</comment>
<dbReference type="InterPro" id="IPR013783">
    <property type="entry name" value="Ig-like_fold"/>
</dbReference>
<evidence type="ECO:0000256" key="3">
    <source>
        <dbReference type="SAM" id="Coils"/>
    </source>
</evidence>
<dbReference type="Pfam" id="PF17960">
    <property type="entry name" value="TIG_plexin"/>
    <property type="match status" value="1"/>
</dbReference>
<dbReference type="Gene3D" id="2.60.40.10">
    <property type="entry name" value="Immunoglobulins"/>
    <property type="match status" value="4"/>
</dbReference>
<dbReference type="SUPFAM" id="SSF81296">
    <property type="entry name" value="E set domains"/>
    <property type="match status" value="3"/>
</dbReference>
<feature type="domain" description="IPT/TIG" evidence="6">
    <location>
        <begin position="444"/>
        <end position="526"/>
    </location>
</feature>
<evidence type="ECO:0000256" key="1">
    <source>
        <dbReference type="ARBA" id="ARBA00004479"/>
    </source>
</evidence>
<organism evidence="7 8">
    <name type="scientific">Strongylocentrotus purpuratus</name>
    <name type="common">Purple sea urchin</name>
    <dbReference type="NCBI Taxonomy" id="7668"/>
    <lineage>
        <taxon>Eukaryota</taxon>
        <taxon>Metazoa</taxon>
        <taxon>Echinodermata</taxon>
        <taxon>Eleutherozoa</taxon>
        <taxon>Echinozoa</taxon>
        <taxon>Echinoidea</taxon>
        <taxon>Euechinoidea</taxon>
        <taxon>Echinacea</taxon>
        <taxon>Camarodonta</taxon>
        <taxon>Echinidea</taxon>
        <taxon>Strongylocentrotidae</taxon>
        <taxon>Strongylocentrotus</taxon>
    </lineage>
</organism>
<dbReference type="Proteomes" id="UP000007110">
    <property type="component" value="Unassembled WGS sequence"/>
</dbReference>
<feature type="coiled-coil region" evidence="3">
    <location>
        <begin position="764"/>
        <end position="791"/>
    </location>
</feature>
<feature type="domain" description="PSI" evidence="5">
    <location>
        <begin position="303"/>
        <end position="349"/>
    </location>
</feature>
<keyword evidence="2" id="KW-0325">Glycoprotein</keyword>
<dbReference type="InterPro" id="IPR041019">
    <property type="entry name" value="TIG1_plexin"/>
</dbReference>
<dbReference type="SUPFAM" id="SSF48350">
    <property type="entry name" value="GTPase activation domain, GAP"/>
    <property type="match status" value="1"/>
</dbReference>
<dbReference type="Pfam" id="PF18020">
    <property type="entry name" value="TIG_2"/>
    <property type="match status" value="1"/>
</dbReference>
<dbReference type="GO" id="GO:0030334">
    <property type="term" value="P:regulation of cell migration"/>
    <property type="evidence" value="ECO:0000318"/>
    <property type="project" value="GO_Central"/>
</dbReference>
<dbReference type="KEGG" id="spu:762418"/>
<evidence type="ECO:0000256" key="2">
    <source>
        <dbReference type="ARBA" id="ARBA00023180"/>
    </source>
</evidence>
<dbReference type="OMA" id="HESRWLE"/>
<feature type="domain" description="IPT/TIG" evidence="6">
    <location>
        <begin position="350"/>
        <end position="443"/>
    </location>
</feature>
<dbReference type="RefSeq" id="XP_030855866.1">
    <property type="nucleotide sequence ID" value="XM_031000006.1"/>
</dbReference>
<dbReference type="InterPro" id="IPR014756">
    <property type="entry name" value="Ig_E-set"/>
</dbReference>
<dbReference type="PANTHER" id="PTHR22625">
    <property type="entry name" value="PLEXIN"/>
    <property type="match status" value="1"/>
</dbReference>
<dbReference type="InParanoid" id="A0A7M7PVZ7"/>
<feature type="transmembrane region" description="Helical" evidence="4">
    <location>
        <begin position="736"/>
        <end position="760"/>
    </location>
</feature>
<feature type="domain" description="IPT/TIG" evidence="6">
    <location>
        <begin position="530"/>
        <end position="621"/>
    </location>
</feature>
<dbReference type="GO" id="GO:0017154">
    <property type="term" value="F:semaphorin receptor activity"/>
    <property type="evidence" value="ECO:0000318"/>
    <property type="project" value="GO_Central"/>
</dbReference>
<evidence type="ECO:0000313" key="7">
    <source>
        <dbReference type="EnsemblMetazoa" id="XP_030855866"/>
    </source>
</evidence>
<dbReference type="Gene3D" id="1.10.506.10">
    <property type="entry name" value="GTPase Activation - p120gap, domain 1"/>
    <property type="match status" value="1"/>
</dbReference>
<dbReference type="CDD" id="cd12790">
    <property type="entry name" value="RasGAP_plexin_A"/>
    <property type="match status" value="1"/>
</dbReference>
<dbReference type="Pfam" id="PF20170">
    <property type="entry name" value="Plexin_RBD"/>
    <property type="match status" value="1"/>
</dbReference>
<dbReference type="GeneID" id="762418"/>
<dbReference type="EnsemblMetazoa" id="XM_031000006">
    <property type="protein sequence ID" value="XP_030855866"/>
    <property type="gene ID" value="LOC762418"/>
</dbReference>
<dbReference type="Pfam" id="PF01833">
    <property type="entry name" value="TIG"/>
    <property type="match status" value="2"/>
</dbReference>
<dbReference type="FunFam" id="2.60.40.10:FF:001688">
    <property type="entry name" value="GM13016"/>
    <property type="match status" value="1"/>
</dbReference>
<evidence type="ECO:0000259" key="6">
    <source>
        <dbReference type="SMART" id="SM00429"/>
    </source>
</evidence>
<keyword evidence="8" id="KW-1185">Reference proteome</keyword>
<evidence type="ECO:0000259" key="5">
    <source>
        <dbReference type="SMART" id="SM00423"/>
    </source>
</evidence>
<dbReference type="GO" id="GO:0007416">
    <property type="term" value="P:synapse assembly"/>
    <property type="evidence" value="ECO:0000318"/>
    <property type="project" value="GO_Central"/>
</dbReference>
<dbReference type="InterPro" id="IPR041362">
    <property type="entry name" value="TIG2_plexin"/>
</dbReference>
<name>A0A7M7PVZ7_STRPU</name>
<evidence type="ECO:0000256" key="4">
    <source>
        <dbReference type="SAM" id="Phobius"/>
    </source>
</evidence>
<dbReference type="FunFam" id="2.60.40.10:FF:004392">
    <property type="match status" value="1"/>
</dbReference>
<proteinExistence type="predicted"/>
<dbReference type="PANTHER" id="PTHR22625:SF70">
    <property type="entry name" value="PLEXIN A, ISOFORM A"/>
    <property type="match status" value="1"/>
</dbReference>
<reference evidence="7" key="2">
    <citation type="submission" date="2021-01" db="UniProtKB">
        <authorList>
            <consortium name="EnsemblMetazoa"/>
        </authorList>
    </citation>
    <scope>IDENTIFICATION</scope>
</reference>
<keyword evidence="4" id="KW-0472">Membrane</keyword>
<dbReference type="SUPFAM" id="SSF103575">
    <property type="entry name" value="Plexin repeat"/>
    <property type="match status" value="1"/>
</dbReference>
<dbReference type="InterPro" id="IPR002909">
    <property type="entry name" value="IPT_dom"/>
</dbReference>
<evidence type="ECO:0000313" key="8">
    <source>
        <dbReference type="Proteomes" id="UP000007110"/>
    </source>
</evidence>
<dbReference type="InterPro" id="IPR013548">
    <property type="entry name" value="Plexin_cytoplasmic_RasGAP_dom"/>
</dbReference>
<protein>
    <submittedName>
        <fullName evidence="7">Uncharacterized protein</fullName>
    </submittedName>
</protein>
<dbReference type="Gene3D" id="3.10.20.90">
    <property type="entry name" value="Phosphatidylinositol 3-kinase Catalytic Subunit, Chain A, domain 1"/>
    <property type="match status" value="1"/>
</dbReference>
<accession>A0A7M7PVZ7</accession>
<dbReference type="SMART" id="SM00423">
    <property type="entry name" value="PSI"/>
    <property type="match status" value="2"/>
</dbReference>
<feature type="domain" description="PSI" evidence="5">
    <location>
        <begin position="150"/>
        <end position="199"/>
    </location>
</feature>
<dbReference type="InterPro" id="IPR016201">
    <property type="entry name" value="PSI"/>
</dbReference>
<keyword evidence="4" id="KW-0812">Transmembrane</keyword>
<dbReference type="SMART" id="SM00429">
    <property type="entry name" value="IPT"/>
    <property type="match status" value="3"/>
</dbReference>
<dbReference type="GO" id="GO:0005886">
    <property type="term" value="C:plasma membrane"/>
    <property type="evidence" value="ECO:0000318"/>
    <property type="project" value="GO_Central"/>
</dbReference>
<dbReference type="FunFam" id="2.60.40.10:FF:000868">
    <property type="entry name" value="Plexin D1"/>
    <property type="match status" value="1"/>
</dbReference>
<keyword evidence="3" id="KW-0175">Coiled coil</keyword>
<reference evidence="8" key="1">
    <citation type="submission" date="2015-02" db="EMBL/GenBank/DDBJ databases">
        <title>Genome sequencing for Strongylocentrotus purpuratus.</title>
        <authorList>
            <person name="Murali S."/>
            <person name="Liu Y."/>
            <person name="Vee V."/>
            <person name="English A."/>
            <person name="Wang M."/>
            <person name="Skinner E."/>
            <person name="Han Y."/>
            <person name="Muzny D.M."/>
            <person name="Worley K.C."/>
            <person name="Gibbs R.A."/>
        </authorList>
    </citation>
    <scope>NUCLEOTIDE SEQUENCE</scope>
</reference>
<dbReference type="Pfam" id="PF08337">
    <property type="entry name" value="Plexin_cytopl"/>
    <property type="match status" value="1"/>
</dbReference>
<sequence length="1383" mass="155476">MVERVSQVPGGLQATTKDGTRCTRLDNAKCPGSRNLATRRWLGWNDQCIDIKEVDPPSTPTDTRKELALNVTSLPQLKAGEYYSCLFDDFGKEHAFVDQAVINNSSILRCNTPRIFDVPDRPQGSQIVTLSIQSAETGVEIAETEFVFYKCSAFTGCMECVDNHFECEWCVYDNVCHSKTEECTTSQLTGRVTGPETCPCILNNTEVLIPVGVEQSFQVAAANLPGDESLPDGRPVTYKCVLDYEGRELSIPATRLSNSLLECHSSTYSFETEVDQLSVVLSVQWNDNIRIDNPSHASVILYKCNMRRPNCGVCISADAKYQCGWCESTQQCSIDDQCSNWYSGGDLCPTPMITSFTPRAGPVEGKTNLTIRGINLGQTASNIYNITVAGHPCDPYPETYITATEIVCMTQGVSNPLSGPIIVRLASDNKTEEGHSEQDFRFVVPKIISHDPILGPASGGTRVTITGHDLDAASSIRAVVANRDCSVDSVSQDSIVCVTSRAMPGDHGYVGMRFDGRYVEGTLQFTYNPDPSILSIKRFRSIRSGGVRVRVEGTNLNVIQMPQMIFRLPDKNFTVNCSVSSPETMVCRTPNVSASSVSLPFETRQAQYGLILDGVQNFTSLEGLSGVQPFEFVSDPYYQKFREQDHIKKLSYGQPKLLTILGENLTLGYEEKDVEVLIGTFRCQKILLAASKLSCDLPDEQPQSRSGDLYPNVMVHHGNLEFYVGKLHYKPKEIPWILIIGVAAGSLLAIIIFMMTLVVYCRKANANERLVKQLEQQRDTLEMKVAKECKEAFAELQTSVNNVTSDLGCGIPFHSYHIYAMKTMFPDQPNHPVLRELPLPRDRKTNCERGLQMFGQLIDNKTFLLCLIQTLEEQRTFNLRDVSAVASLLMVVLQSKMDYATDIMKVLLERLIEKHLEKDRARLLMRRNESVAEKMVSNWLSFLLYNFLVDSAGEPLFTLFYGIKQQVEMGPIDSITGEARYGLSEVKIIRQTIENKTLTIYAMGLDKDADPLQVKVHTCDSISQVKEKILDSIYRTTPYSHRPPKEELDLEWRCGLSGRKILPEDNGAVDGDWKRLTMLSDEQVRDGDTIALVPKQGFTMSAFTSPTTGRYTASPCRSTTPMLGSSDVENGLKLWHLVKQSDHDNTKGNEKDHKMMAEIYLPRLLTTKVTLQKFVDDLFETIFSVNYRSNTLPRAIKYLFDFFEDQAKQHGITNPEVVHSWKSNSLPLRFWVNLIKNPHHIFDIYKSDTVDACLSIVGQCLMDACSVSEHQLTKDSPSSKLLYAKDIPKYKEWVARYYDDIKNMPPISDQDMNAVLAEHSNGHQYDFHTLSALNELYHTYAKKYGEQISESLQKDEFGLKYKLAEKFEHVEQLMIDSESNHTV</sequence>
<dbReference type="FunFam" id="3.10.20.90:FF:000711">
    <property type="entry name" value="Uncharacterized protein"/>
    <property type="match status" value="1"/>
</dbReference>
<dbReference type="OrthoDB" id="125363at2759"/>
<dbReference type="GO" id="GO:0002116">
    <property type="term" value="C:semaphorin receptor complex"/>
    <property type="evidence" value="ECO:0000318"/>
    <property type="project" value="GO_Central"/>
</dbReference>